<reference evidence="1 2" key="1">
    <citation type="submission" date="2024-01" db="EMBL/GenBank/DDBJ databases">
        <title>Genome assemblies of Stephania.</title>
        <authorList>
            <person name="Yang L."/>
        </authorList>
    </citation>
    <scope>NUCLEOTIDE SEQUENCE [LARGE SCALE GENOMIC DNA]</scope>
    <source>
        <strain evidence="1">QJT</strain>
        <tissue evidence="1">Leaf</tissue>
    </source>
</reference>
<sequence>MDEEGDGVDPAIARRRMVAQVAKNSFIQNVIPFFIELKQLLDSKNSPLIGCLMECLRVLLKDCKNEIEDILVADKQLQKELIYDMQKYEAANMKATVSEAINNMQRSKSYVSPLQGRGSSISRLAHNPQVCSNLVKQLGSA</sequence>
<proteinExistence type="predicted"/>
<dbReference type="AlphaFoldDB" id="A0AAP0KMZ5"/>
<organism evidence="1 2">
    <name type="scientific">Stephania japonica</name>
    <dbReference type="NCBI Taxonomy" id="461633"/>
    <lineage>
        <taxon>Eukaryota</taxon>
        <taxon>Viridiplantae</taxon>
        <taxon>Streptophyta</taxon>
        <taxon>Embryophyta</taxon>
        <taxon>Tracheophyta</taxon>
        <taxon>Spermatophyta</taxon>
        <taxon>Magnoliopsida</taxon>
        <taxon>Ranunculales</taxon>
        <taxon>Menispermaceae</taxon>
        <taxon>Menispermoideae</taxon>
        <taxon>Cissampelideae</taxon>
        <taxon>Stephania</taxon>
    </lineage>
</organism>
<dbReference type="GO" id="GO:0042393">
    <property type="term" value="F:histone binding"/>
    <property type="evidence" value="ECO:0007669"/>
    <property type="project" value="TreeGrafter"/>
</dbReference>
<accession>A0AAP0KMZ5</accession>
<evidence type="ECO:0000313" key="2">
    <source>
        <dbReference type="Proteomes" id="UP001417504"/>
    </source>
</evidence>
<dbReference type="Proteomes" id="UP001417504">
    <property type="component" value="Unassembled WGS sequence"/>
</dbReference>
<dbReference type="PANTHER" id="PTHR14222:SF1">
    <property type="entry name" value="CONDENSIN-2 COMPLEX SUBUNIT D3"/>
    <property type="match status" value="1"/>
</dbReference>
<dbReference type="GO" id="GO:0000796">
    <property type="term" value="C:condensin complex"/>
    <property type="evidence" value="ECO:0007669"/>
    <property type="project" value="TreeGrafter"/>
</dbReference>
<keyword evidence="2" id="KW-1185">Reference proteome</keyword>
<dbReference type="GO" id="GO:0010032">
    <property type="term" value="P:meiotic chromosome condensation"/>
    <property type="evidence" value="ECO:0007669"/>
    <property type="project" value="TreeGrafter"/>
</dbReference>
<comment type="caution">
    <text evidence="1">The sequence shown here is derived from an EMBL/GenBank/DDBJ whole genome shotgun (WGS) entry which is preliminary data.</text>
</comment>
<name>A0AAP0KMZ5_9MAGN</name>
<dbReference type="EMBL" id="JBBNAE010000001">
    <property type="protein sequence ID" value="KAK9155060.1"/>
    <property type="molecule type" value="Genomic_DNA"/>
</dbReference>
<dbReference type="InterPro" id="IPR026971">
    <property type="entry name" value="CND1/NCAPD3"/>
</dbReference>
<dbReference type="GO" id="GO:0007076">
    <property type="term" value="P:mitotic chromosome condensation"/>
    <property type="evidence" value="ECO:0007669"/>
    <property type="project" value="InterPro"/>
</dbReference>
<gene>
    <name evidence="1" type="ORF">Sjap_002540</name>
</gene>
<protein>
    <submittedName>
        <fullName evidence="1">Uncharacterized protein</fullName>
    </submittedName>
</protein>
<evidence type="ECO:0000313" key="1">
    <source>
        <dbReference type="EMBL" id="KAK9155060.1"/>
    </source>
</evidence>
<dbReference type="GO" id="GO:0000779">
    <property type="term" value="C:condensed chromosome, centromeric region"/>
    <property type="evidence" value="ECO:0007669"/>
    <property type="project" value="TreeGrafter"/>
</dbReference>
<dbReference type="PANTHER" id="PTHR14222">
    <property type="entry name" value="CONDENSIN"/>
    <property type="match status" value="1"/>
</dbReference>